<protein>
    <submittedName>
        <fullName evidence="2">Uncharacterized protein</fullName>
    </submittedName>
</protein>
<evidence type="ECO:0000313" key="2">
    <source>
        <dbReference type="EMBL" id="SNU33395.1"/>
    </source>
</evidence>
<dbReference type="EMBL" id="FZTC01000012">
    <property type="protein sequence ID" value="SNU33395.1"/>
    <property type="molecule type" value="Genomic_DNA"/>
</dbReference>
<name>A0A285AXI9_9ENTR</name>
<organism evidence="2 3">
    <name type="scientific">Klebsiella grimontii</name>
    <dbReference type="NCBI Taxonomy" id="2058152"/>
    <lineage>
        <taxon>Bacteria</taxon>
        <taxon>Pseudomonadati</taxon>
        <taxon>Pseudomonadota</taxon>
        <taxon>Gammaproteobacteria</taxon>
        <taxon>Enterobacterales</taxon>
        <taxon>Enterobacteriaceae</taxon>
        <taxon>Klebsiella/Raoultella group</taxon>
        <taxon>Klebsiella</taxon>
    </lineage>
</organism>
<evidence type="ECO:0000256" key="1">
    <source>
        <dbReference type="SAM" id="Phobius"/>
    </source>
</evidence>
<sequence>MVRAAELAQSPVYWLRSKGGAWDYAFYPYAAAVGGGSGVVPAAAVGATISRTHRRGDAKLPLPDGRRWAN</sequence>
<keyword evidence="1" id="KW-1133">Transmembrane helix</keyword>
<keyword evidence="1" id="KW-0812">Transmembrane</keyword>
<proteinExistence type="predicted"/>
<dbReference type="AlphaFoldDB" id="A0A285AXI9"/>
<dbReference type="Proteomes" id="UP000220639">
    <property type="component" value="Unassembled WGS sequence"/>
</dbReference>
<gene>
    <name evidence="2" type="ORF">KOSB73_20180</name>
</gene>
<reference evidence="3" key="1">
    <citation type="submission" date="2017-08" db="EMBL/GenBank/DDBJ databases">
        <authorList>
            <person name="Brisse S."/>
        </authorList>
    </citation>
    <scope>NUCLEOTIDE SEQUENCE [LARGE SCALE GENOMIC DNA]</scope>
    <source>
        <strain evidence="3">06D021</strain>
    </source>
</reference>
<accession>A0A285AXI9</accession>
<evidence type="ECO:0000313" key="3">
    <source>
        <dbReference type="Proteomes" id="UP000220639"/>
    </source>
</evidence>
<feature type="transmembrane region" description="Helical" evidence="1">
    <location>
        <begin position="26"/>
        <end position="49"/>
    </location>
</feature>
<keyword evidence="1" id="KW-0472">Membrane</keyword>